<comment type="caution">
    <text evidence="2">The sequence shown here is derived from an EMBL/GenBank/DDBJ whole genome shotgun (WGS) entry which is preliminary data.</text>
</comment>
<proteinExistence type="predicted"/>
<dbReference type="Proteomes" id="UP001419268">
    <property type="component" value="Unassembled WGS sequence"/>
</dbReference>
<evidence type="ECO:0000256" key="1">
    <source>
        <dbReference type="SAM" id="MobiDB-lite"/>
    </source>
</evidence>
<dbReference type="EMBL" id="JBBNAG010000008">
    <property type="protein sequence ID" value="KAK9112198.1"/>
    <property type="molecule type" value="Genomic_DNA"/>
</dbReference>
<feature type="compositionally biased region" description="Basic residues" evidence="1">
    <location>
        <begin position="7"/>
        <end position="23"/>
    </location>
</feature>
<name>A0AAP0IBE7_9MAGN</name>
<protein>
    <submittedName>
        <fullName evidence="2">Uncharacterized protein</fullName>
    </submittedName>
</protein>
<gene>
    <name evidence="2" type="ORF">Scep_019717</name>
</gene>
<organism evidence="2 3">
    <name type="scientific">Stephania cephalantha</name>
    <dbReference type="NCBI Taxonomy" id="152367"/>
    <lineage>
        <taxon>Eukaryota</taxon>
        <taxon>Viridiplantae</taxon>
        <taxon>Streptophyta</taxon>
        <taxon>Embryophyta</taxon>
        <taxon>Tracheophyta</taxon>
        <taxon>Spermatophyta</taxon>
        <taxon>Magnoliopsida</taxon>
        <taxon>Ranunculales</taxon>
        <taxon>Menispermaceae</taxon>
        <taxon>Menispermoideae</taxon>
        <taxon>Cissampelideae</taxon>
        <taxon>Stephania</taxon>
    </lineage>
</organism>
<dbReference type="AlphaFoldDB" id="A0AAP0IBE7"/>
<feature type="region of interest" description="Disordered" evidence="1">
    <location>
        <begin position="1"/>
        <end position="23"/>
    </location>
</feature>
<evidence type="ECO:0000313" key="2">
    <source>
        <dbReference type="EMBL" id="KAK9112198.1"/>
    </source>
</evidence>
<evidence type="ECO:0000313" key="3">
    <source>
        <dbReference type="Proteomes" id="UP001419268"/>
    </source>
</evidence>
<reference evidence="2 3" key="1">
    <citation type="submission" date="2024-01" db="EMBL/GenBank/DDBJ databases">
        <title>Genome assemblies of Stephania.</title>
        <authorList>
            <person name="Yang L."/>
        </authorList>
    </citation>
    <scope>NUCLEOTIDE SEQUENCE [LARGE SCALE GENOMIC DNA]</scope>
    <source>
        <strain evidence="2">JXDWG</strain>
        <tissue evidence="2">Leaf</tissue>
    </source>
</reference>
<keyword evidence="3" id="KW-1185">Reference proteome</keyword>
<accession>A0AAP0IBE7</accession>
<sequence length="51" mass="5862">MRENRMARRKSEKARRTTKKMRKVLATSQCEKAMGTARPGLPAPTYHVIDC</sequence>